<keyword evidence="3" id="KW-0963">Cytoplasm</keyword>
<dbReference type="SMART" id="SM00268">
    <property type="entry name" value="ACTIN"/>
    <property type="match status" value="1"/>
</dbReference>
<accession>A0AAD1WR32</accession>
<dbReference type="FunFam" id="3.90.640.10:FF:000007">
    <property type="entry name" value="Actin like 7B"/>
    <property type="match status" value="1"/>
</dbReference>
<dbReference type="FunFam" id="3.30.420.40:FF:000002">
    <property type="entry name" value="Muscle actin"/>
    <property type="match status" value="1"/>
</dbReference>
<reference evidence="5" key="1">
    <citation type="submission" date="2022-03" db="EMBL/GenBank/DDBJ databases">
        <authorList>
            <person name="Alioto T."/>
            <person name="Alioto T."/>
            <person name="Gomez Garrido J."/>
        </authorList>
    </citation>
    <scope>NUCLEOTIDE SEQUENCE</scope>
</reference>
<dbReference type="PRINTS" id="PR00190">
    <property type="entry name" value="ACTIN"/>
</dbReference>
<comment type="subcellular location">
    <subcellularLocation>
        <location evidence="1">Cytoplasm</location>
        <location evidence="1">Cytoskeleton</location>
    </subcellularLocation>
</comment>
<dbReference type="PROSITE" id="PS01132">
    <property type="entry name" value="ACTINS_ACT_LIKE"/>
    <property type="match status" value="1"/>
</dbReference>
<evidence type="ECO:0000313" key="6">
    <source>
        <dbReference type="Proteomes" id="UP001295444"/>
    </source>
</evidence>
<dbReference type="AlphaFoldDB" id="A0AAD1WR32"/>
<dbReference type="InterPro" id="IPR043129">
    <property type="entry name" value="ATPase_NBD"/>
</dbReference>
<evidence type="ECO:0000256" key="3">
    <source>
        <dbReference type="ARBA" id="ARBA00023212"/>
    </source>
</evidence>
<dbReference type="Pfam" id="PF00022">
    <property type="entry name" value="Actin"/>
    <property type="match status" value="1"/>
</dbReference>
<dbReference type="SUPFAM" id="SSF53067">
    <property type="entry name" value="Actin-like ATPase domain"/>
    <property type="match status" value="2"/>
</dbReference>
<evidence type="ECO:0000256" key="4">
    <source>
        <dbReference type="RuleBase" id="RU000487"/>
    </source>
</evidence>
<keyword evidence="3" id="KW-0206">Cytoskeleton</keyword>
<dbReference type="EMBL" id="OW240921">
    <property type="protein sequence ID" value="CAH2319651.1"/>
    <property type="molecule type" value="Genomic_DNA"/>
</dbReference>
<evidence type="ECO:0000256" key="2">
    <source>
        <dbReference type="ARBA" id="ARBA00006752"/>
    </source>
</evidence>
<dbReference type="CDD" id="cd13397">
    <property type="entry name" value="ASKHA_NBD_actin_Arp-T1-3"/>
    <property type="match status" value="1"/>
</dbReference>
<organism evidence="5 6">
    <name type="scientific">Pelobates cultripes</name>
    <name type="common">Western spadefoot toad</name>
    <dbReference type="NCBI Taxonomy" id="61616"/>
    <lineage>
        <taxon>Eukaryota</taxon>
        <taxon>Metazoa</taxon>
        <taxon>Chordata</taxon>
        <taxon>Craniata</taxon>
        <taxon>Vertebrata</taxon>
        <taxon>Euteleostomi</taxon>
        <taxon>Amphibia</taxon>
        <taxon>Batrachia</taxon>
        <taxon>Anura</taxon>
        <taxon>Pelobatoidea</taxon>
        <taxon>Pelobatidae</taxon>
        <taxon>Pelobates</taxon>
    </lineage>
</organism>
<evidence type="ECO:0000256" key="1">
    <source>
        <dbReference type="ARBA" id="ARBA00004245"/>
    </source>
</evidence>
<dbReference type="Gene3D" id="3.90.640.10">
    <property type="entry name" value="Actin, Chain A, domain 4"/>
    <property type="match status" value="1"/>
</dbReference>
<dbReference type="InterPro" id="IPR004000">
    <property type="entry name" value="Actin"/>
</dbReference>
<name>A0AAD1WR32_PELCU</name>
<evidence type="ECO:0000313" key="5">
    <source>
        <dbReference type="EMBL" id="CAH2319651.1"/>
    </source>
</evidence>
<proteinExistence type="inferred from homology"/>
<comment type="similarity">
    <text evidence="2 4">Belongs to the actin family.</text>
</comment>
<dbReference type="GO" id="GO:0005856">
    <property type="term" value="C:cytoskeleton"/>
    <property type="evidence" value="ECO:0007669"/>
    <property type="project" value="UniProtKB-SubCell"/>
</dbReference>
<gene>
    <name evidence="5" type="ORF">PECUL_23A046708</name>
</gene>
<dbReference type="PANTHER" id="PTHR11937">
    <property type="entry name" value="ACTIN"/>
    <property type="match status" value="1"/>
</dbReference>
<keyword evidence="6" id="KW-1185">Reference proteome</keyword>
<protein>
    <submittedName>
        <fullName evidence="5">Actin-85C-like isoform X1</fullName>
    </submittedName>
</protein>
<dbReference type="Proteomes" id="UP001295444">
    <property type="component" value="Chromosome 10"/>
</dbReference>
<dbReference type="InterPro" id="IPR020902">
    <property type="entry name" value="Actin/actin-like_CS"/>
</dbReference>
<sequence>MFDAKVLDLPAVIFDNGSGLCKAGFSGDSFPRSVISSVVGRPREFFTTHGAGRKNYYVGKEAQSMRGVLTLKYPIEHGVISNWEDMEKIWKHMYNCELKINPSDRPVLLTEAPFNPLKNRETMAEMMFEGFNVPALYIALQASLSLYASGCITGLVIDCGDGVTHTSPIYQGYHLVHSGSRLDIAGMDITKHLMTLLTESGISFISTSEREIVRDIKEQHCYVATDFNKEMKKTTNEIVTDYELPDGKLIKLGNQRFRAPEILFTPSRVGMDTPGIHEMVINSVLQSDIDVRRDLLNNIILSGGSTLFPGIDKRLQKELQEAFGVPVNVIANPQRKYHVWIGASVITSLASFKEKWVTVADYNEHGPSVVHSKCIK</sequence>
<dbReference type="Gene3D" id="3.30.420.40">
    <property type="match status" value="2"/>
</dbReference>